<feature type="transmembrane region" description="Helical" evidence="6">
    <location>
        <begin position="275"/>
        <end position="297"/>
    </location>
</feature>
<dbReference type="VEuPathDB" id="TrichDB:TRFO_10021"/>
<feature type="transmembrane region" description="Helical" evidence="6">
    <location>
        <begin position="115"/>
        <end position="133"/>
    </location>
</feature>
<feature type="transmembrane region" description="Helical" evidence="6">
    <location>
        <begin position="15"/>
        <end position="35"/>
    </location>
</feature>
<dbReference type="InterPro" id="IPR043130">
    <property type="entry name" value="CDP-OH_PTrfase_TM_dom"/>
</dbReference>
<gene>
    <name evidence="7" type="primary">chpt1</name>
    <name evidence="7" type="ORF">TRFO_10021</name>
</gene>
<evidence type="ECO:0000256" key="1">
    <source>
        <dbReference type="ARBA" id="ARBA00004370"/>
    </source>
</evidence>
<protein>
    <submittedName>
        <fullName evidence="7">Cholinephosphotransferase 1</fullName>
    </submittedName>
</protein>
<dbReference type="GO" id="GO:0016020">
    <property type="term" value="C:membrane"/>
    <property type="evidence" value="ECO:0007669"/>
    <property type="project" value="UniProtKB-SubCell"/>
</dbReference>
<evidence type="ECO:0000256" key="2">
    <source>
        <dbReference type="ARBA" id="ARBA00010441"/>
    </source>
</evidence>
<feature type="transmembrane region" description="Helical" evidence="6">
    <location>
        <begin position="88"/>
        <end position="108"/>
    </location>
</feature>
<dbReference type="PANTHER" id="PTHR10414:SF37">
    <property type="entry name" value="BB IN A BOXCAR, ISOFORM C"/>
    <property type="match status" value="1"/>
</dbReference>
<dbReference type="PROSITE" id="PS00379">
    <property type="entry name" value="CDP_ALCOHOL_P_TRANSF"/>
    <property type="match status" value="1"/>
</dbReference>
<evidence type="ECO:0000256" key="3">
    <source>
        <dbReference type="ARBA" id="ARBA00022679"/>
    </source>
</evidence>
<dbReference type="PANTHER" id="PTHR10414">
    <property type="entry name" value="ETHANOLAMINEPHOSPHOTRANSFERASE"/>
    <property type="match status" value="1"/>
</dbReference>
<dbReference type="OrthoDB" id="196717at2759"/>
<keyword evidence="3 5" id="KW-0808">Transferase</keyword>
<dbReference type="InterPro" id="IPR014472">
    <property type="entry name" value="CHOPT"/>
</dbReference>
<keyword evidence="4 6" id="KW-0472">Membrane</keyword>
<feature type="transmembrane region" description="Helical" evidence="6">
    <location>
        <begin position="304"/>
        <end position="328"/>
    </location>
</feature>
<accession>A0A1J4JCG8</accession>
<comment type="similarity">
    <text evidence="2 5">Belongs to the CDP-alcohol phosphatidyltransferase class-I family.</text>
</comment>
<evidence type="ECO:0000313" key="7">
    <source>
        <dbReference type="EMBL" id="OHS96361.1"/>
    </source>
</evidence>
<dbReference type="Pfam" id="PF01066">
    <property type="entry name" value="CDP-OH_P_transf"/>
    <property type="match status" value="1"/>
</dbReference>
<dbReference type="AlphaFoldDB" id="A0A1J4JCG8"/>
<keyword evidence="6" id="KW-0812">Transmembrane</keyword>
<organism evidence="7 8">
    <name type="scientific">Tritrichomonas foetus</name>
    <dbReference type="NCBI Taxonomy" id="1144522"/>
    <lineage>
        <taxon>Eukaryota</taxon>
        <taxon>Metamonada</taxon>
        <taxon>Parabasalia</taxon>
        <taxon>Tritrichomonadida</taxon>
        <taxon>Tritrichomonadidae</taxon>
        <taxon>Tritrichomonas</taxon>
    </lineage>
</organism>
<name>A0A1J4JCG8_9EUKA</name>
<dbReference type="EMBL" id="MLAK01001182">
    <property type="protein sequence ID" value="OHS96361.1"/>
    <property type="molecule type" value="Genomic_DNA"/>
</dbReference>
<evidence type="ECO:0000256" key="5">
    <source>
        <dbReference type="RuleBase" id="RU003750"/>
    </source>
</evidence>
<dbReference type="Proteomes" id="UP000179807">
    <property type="component" value="Unassembled WGS sequence"/>
</dbReference>
<keyword evidence="8" id="KW-1185">Reference proteome</keyword>
<feature type="transmembrane region" description="Helical" evidence="6">
    <location>
        <begin position="242"/>
        <end position="263"/>
    </location>
</feature>
<dbReference type="Gene3D" id="1.20.120.1760">
    <property type="match status" value="1"/>
</dbReference>
<dbReference type="InterPro" id="IPR048254">
    <property type="entry name" value="CDP_ALCOHOL_P_TRANSF_CS"/>
</dbReference>
<evidence type="ECO:0000256" key="4">
    <source>
        <dbReference type="ARBA" id="ARBA00023136"/>
    </source>
</evidence>
<evidence type="ECO:0000256" key="6">
    <source>
        <dbReference type="SAM" id="Phobius"/>
    </source>
</evidence>
<sequence length="457" mass="51659">MAIYSVKIEWFLKQISFFITKLIAISSHFTGFIDLCKMGARSFTPNEIENMKKHKYNGTDNSILGTLFLRSFWNWLVEFFPKSVAPNTITFIGFLIEFVTFVITFSLSHCLTEKIPSWACILNGIGLFTYQTLDNLDGRQARRTGTSSPLGQFFDHGCDALTGVFIMIKVAATLNMGSNMITFIWVFTMGIGFVLTSWEEYITHSFYLGYLNGPDEGILLLSILHVFVGIFPDAADWFKTPIAYGIYLICLAFTILPILFNVLRHSISDYDMRNRAFVSIIPVLITIILSITLVVLYPQISENVFFTMLSVLILQYQSQLIIVSYLVLRPPFKLFDPTLYPYWIFMCLGFICPGIVASELLSGIVLLSLVFVILYFDIGVIDGLSTGLGVSVFSITPVIESHKETLNIVVDEEEEQNGNHTNYRINDESDDMMKGQGEFEDIVENEKEETVVSNSTA</sequence>
<evidence type="ECO:0000313" key="8">
    <source>
        <dbReference type="Proteomes" id="UP000179807"/>
    </source>
</evidence>
<keyword evidence="6" id="KW-1133">Transmembrane helix</keyword>
<feature type="transmembrane region" description="Helical" evidence="6">
    <location>
        <begin position="343"/>
        <end position="376"/>
    </location>
</feature>
<dbReference type="InterPro" id="IPR000462">
    <property type="entry name" value="CDP-OH_P_trans"/>
</dbReference>
<comment type="caution">
    <text evidence="7">The sequence shown here is derived from an EMBL/GenBank/DDBJ whole genome shotgun (WGS) entry which is preliminary data.</text>
</comment>
<dbReference type="RefSeq" id="XP_068349498.1">
    <property type="nucleotide sequence ID" value="XM_068495202.1"/>
</dbReference>
<dbReference type="GO" id="GO:0016780">
    <property type="term" value="F:phosphotransferase activity, for other substituted phosphate groups"/>
    <property type="evidence" value="ECO:0007669"/>
    <property type="project" value="InterPro"/>
</dbReference>
<proteinExistence type="inferred from homology"/>
<reference evidence="7" key="1">
    <citation type="submission" date="2016-10" db="EMBL/GenBank/DDBJ databases">
        <authorList>
            <person name="Benchimol M."/>
            <person name="Almeida L.G."/>
            <person name="Vasconcelos A.T."/>
            <person name="Perreira-Neves A."/>
            <person name="Rosa I.A."/>
            <person name="Tasca T."/>
            <person name="Bogo M.R."/>
            <person name="de Souza W."/>
        </authorList>
    </citation>
    <scope>NUCLEOTIDE SEQUENCE [LARGE SCALE GENOMIC DNA]</scope>
    <source>
        <strain evidence="7">K</strain>
    </source>
</reference>
<dbReference type="GeneID" id="94829906"/>
<comment type="subcellular location">
    <subcellularLocation>
        <location evidence="1">Membrane</location>
    </subcellularLocation>
</comment>
<dbReference type="GO" id="GO:0008654">
    <property type="term" value="P:phospholipid biosynthetic process"/>
    <property type="evidence" value="ECO:0007669"/>
    <property type="project" value="InterPro"/>
</dbReference>
<feature type="transmembrane region" description="Helical" evidence="6">
    <location>
        <begin position="179"/>
        <end position="198"/>
    </location>
</feature>